<feature type="domain" description="C2H2-type" evidence="12">
    <location>
        <begin position="38"/>
        <end position="65"/>
    </location>
</feature>
<keyword evidence="4" id="KW-0677">Repeat</keyword>
<comment type="similarity">
    <text evidence="2">Belongs to the krueppel C2H2-type zinc-finger protein family.</text>
</comment>
<comment type="subcellular location">
    <subcellularLocation>
        <location evidence="1">Nucleus</location>
    </subcellularLocation>
</comment>
<name>Q95RW9_DROME</name>
<evidence type="ECO:0000313" key="13">
    <source>
        <dbReference type="EMBL" id="AAL28623.1"/>
    </source>
</evidence>
<dbReference type="SUPFAM" id="SSF57667">
    <property type="entry name" value="beta-beta-alpha zinc fingers"/>
    <property type="match status" value="2"/>
</dbReference>
<dbReference type="PANTHER" id="PTHR16515">
    <property type="entry name" value="PR DOMAIN ZINC FINGER PROTEIN"/>
    <property type="match status" value="1"/>
</dbReference>
<dbReference type="FlyBase" id="FBgn0030240">
    <property type="gene designation" value="CG2202"/>
</dbReference>
<keyword evidence="9" id="KW-0804">Transcription</keyword>
<accession>Q95RW9</accession>
<dbReference type="Pfam" id="PF00096">
    <property type="entry name" value="zf-C2H2"/>
    <property type="match status" value="1"/>
</dbReference>
<evidence type="ECO:0000256" key="11">
    <source>
        <dbReference type="PROSITE-ProRule" id="PRU00042"/>
    </source>
</evidence>
<reference evidence="13" key="1">
    <citation type="submission" date="2001-10" db="EMBL/GenBank/DDBJ databases">
        <authorList>
            <person name="Stapleton M."/>
            <person name="Brokstein P."/>
            <person name="Hong L."/>
            <person name="Agbayani A."/>
            <person name="Carlson J."/>
            <person name="Champe M."/>
            <person name="Chavez C."/>
            <person name="Dorsett V."/>
            <person name="Farfan D."/>
            <person name="Frise E."/>
            <person name="George R."/>
            <person name="Gonzalez M."/>
            <person name="Guarin H."/>
            <person name="Li P."/>
            <person name="Liao G."/>
            <person name="Miranda A."/>
            <person name="Mungall C.J."/>
            <person name="Nunoo J."/>
            <person name="Pacleb J."/>
            <person name="Paragas V."/>
            <person name="Park S."/>
            <person name="Phouanenavong S."/>
            <person name="Wan K."/>
            <person name="Yu C."/>
            <person name="Lewis S.E."/>
            <person name="Rubin G.M."/>
            <person name="Celniker S."/>
        </authorList>
    </citation>
    <scope>NUCLEOTIDE SEQUENCE</scope>
    <source>
        <strain evidence="13">Berkeley</strain>
    </source>
</reference>
<keyword evidence="7" id="KW-0805">Transcription regulation</keyword>
<dbReference type="FunFam" id="3.30.160.60:FF:002737">
    <property type="entry name" value="AGAP008430-PA"/>
    <property type="match status" value="1"/>
</dbReference>
<feature type="domain" description="C2H2-type" evidence="12">
    <location>
        <begin position="10"/>
        <end position="37"/>
    </location>
</feature>
<dbReference type="FunFam" id="3.30.160.60:FF:000608">
    <property type="entry name" value="zinc finger protein 286A isoform X1"/>
    <property type="match status" value="1"/>
</dbReference>
<dbReference type="PROSITE" id="PS50157">
    <property type="entry name" value="ZINC_FINGER_C2H2_2"/>
    <property type="match status" value="3"/>
</dbReference>
<dbReference type="HOGENOM" id="CLU_008580_1_0_1"/>
<keyword evidence="5 11" id="KW-0863">Zinc-finger</keyword>
<dbReference type="PANTHER" id="PTHR16515:SF66">
    <property type="entry name" value="C2H2-TYPE DOMAIN-CONTAINING PROTEIN"/>
    <property type="match status" value="1"/>
</dbReference>
<dbReference type="Pfam" id="PF13465">
    <property type="entry name" value="zf-H2C2_2"/>
    <property type="match status" value="1"/>
</dbReference>
<gene>
    <name evidence="13 14" type="ORF">CG2202</name>
</gene>
<evidence type="ECO:0000256" key="9">
    <source>
        <dbReference type="ARBA" id="ARBA00023163"/>
    </source>
</evidence>
<dbReference type="SMART" id="SM00355">
    <property type="entry name" value="ZnF_C2H2"/>
    <property type="match status" value="4"/>
</dbReference>
<dbReference type="InterPro" id="IPR013087">
    <property type="entry name" value="Znf_C2H2_type"/>
</dbReference>
<evidence type="ECO:0000256" key="2">
    <source>
        <dbReference type="ARBA" id="ARBA00006991"/>
    </source>
</evidence>
<dbReference type="OrthoDB" id="654211at2759"/>
<evidence type="ECO:0000256" key="3">
    <source>
        <dbReference type="ARBA" id="ARBA00022723"/>
    </source>
</evidence>
<dbReference type="VEuPathDB" id="VectorBase:FBgn0030240"/>
<dbReference type="InterPro" id="IPR050331">
    <property type="entry name" value="Zinc_finger"/>
</dbReference>
<evidence type="ECO:0000256" key="1">
    <source>
        <dbReference type="ARBA" id="ARBA00004123"/>
    </source>
</evidence>
<keyword evidence="3" id="KW-0479">Metal-binding</keyword>
<feature type="domain" description="C2H2-type" evidence="12">
    <location>
        <begin position="66"/>
        <end position="93"/>
    </location>
</feature>
<dbReference type="PROSITE" id="PS00028">
    <property type="entry name" value="ZINC_FINGER_C2H2_1"/>
    <property type="match status" value="4"/>
</dbReference>
<evidence type="ECO:0000313" key="14">
    <source>
        <dbReference type="FlyBase" id="FBgn0030240"/>
    </source>
</evidence>
<dbReference type="GO" id="GO:0006355">
    <property type="term" value="P:regulation of DNA-templated transcription"/>
    <property type="evidence" value="ECO:0007669"/>
    <property type="project" value="UniProtKB-ARBA"/>
</dbReference>
<dbReference type="AGR" id="FB:FBgn0030240"/>
<evidence type="ECO:0000256" key="6">
    <source>
        <dbReference type="ARBA" id="ARBA00022833"/>
    </source>
</evidence>
<evidence type="ECO:0000256" key="8">
    <source>
        <dbReference type="ARBA" id="ARBA00023125"/>
    </source>
</evidence>
<sequence length="245" mass="26937">MRRHNGEKPYKCRFCVKAFPRATDLKVHERYHTGTKPNLCNTCGKSFHRAYNLTIHMRTHTGERPYKCDQCPKSFTQSNDLKAHIRRHTGERYKCPHCDAYFLQLYNMRNHCMSAHNKHIETKTGRLQRTGLLDDGGQSHLTTVVMPPARYPNELDPQLAATAAATAAGGAESTSSTTVIHSPGTYNATAAAPANTFDGANFTPTAVNTPAPFGAFNFPPAVMAHLMYNQGGSSQHSQSGSDAGK</sequence>
<dbReference type="InterPro" id="IPR036236">
    <property type="entry name" value="Znf_C2H2_sf"/>
</dbReference>
<organism evidence="13">
    <name type="scientific">Drosophila melanogaster</name>
    <name type="common">Fruit fly</name>
    <dbReference type="NCBI Taxonomy" id="7227"/>
    <lineage>
        <taxon>Eukaryota</taxon>
        <taxon>Metazoa</taxon>
        <taxon>Ecdysozoa</taxon>
        <taxon>Arthropoda</taxon>
        <taxon>Hexapoda</taxon>
        <taxon>Insecta</taxon>
        <taxon>Pterygota</taxon>
        <taxon>Neoptera</taxon>
        <taxon>Endopterygota</taxon>
        <taxon>Diptera</taxon>
        <taxon>Brachycera</taxon>
        <taxon>Muscomorpha</taxon>
        <taxon>Ephydroidea</taxon>
        <taxon>Drosophilidae</taxon>
        <taxon>Drosophila</taxon>
        <taxon>Sophophora</taxon>
    </lineage>
</organism>
<keyword evidence="6" id="KW-0862">Zinc</keyword>
<dbReference type="ExpressionAtlas" id="Q95RW9">
    <property type="expression patterns" value="baseline and differential"/>
</dbReference>
<proteinExistence type="evidence at transcript level"/>
<dbReference type="Gene3D" id="3.30.160.60">
    <property type="entry name" value="Classic Zinc Finger"/>
    <property type="match status" value="3"/>
</dbReference>
<dbReference type="FunFam" id="3.30.160.60:FF:002343">
    <property type="entry name" value="Zinc finger protein 33A"/>
    <property type="match status" value="1"/>
</dbReference>
<dbReference type="GO" id="GO:0005634">
    <property type="term" value="C:nucleus"/>
    <property type="evidence" value="ECO:0007669"/>
    <property type="project" value="UniProtKB-SubCell"/>
</dbReference>
<dbReference type="GO" id="GO:0003677">
    <property type="term" value="F:DNA binding"/>
    <property type="evidence" value="ECO:0007669"/>
    <property type="project" value="UniProtKB-KW"/>
</dbReference>
<evidence type="ECO:0000256" key="5">
    <source>
        <dbReference type="ARBA" id="ARBA00022771"/>
    </source>
</evidence>
<protein>
    <submittedName>
        <fullName evidence="13">LD05080p</fullName>
    </submittedName>
</protein>
<keyword evidence="10" id="KW-0539">Nucleus</keyword>
<evidence type="ECO:0000256" key="7">
    <source>
        <dbReference type="ARBA" id="ARBA00023015"/>
    </source>
</evidence>
<dbReference type="Bgee" id="FBgn0030240">
    <property type="expression patterns" value="Expressed in outer photoreceptor cell (Drosophila) in insect head and 69 other cell types or tissues"/>
</dbReference>
<evidence type="ECO:0000256" key="10">
    <source>
        <dbReference type="ARBA" id="ARBA00023242"/>
    </source>
</evidence>
<keyword evidence="8" id="KW-0238">DNA-binding</keyword>
<evidence type="ECO:0000259" key="12">
    <source>
        <dbReference type="PROSITE" id="PS50157"/>
    </source>
</evidence>
<evidence type="ECO:0000256" key="4">
    <source>
        <dbReference type="ARBA" id="ARBA00022737"/>
    </source>
</evidence>
<dbReference type="EMBL" id="AY061075">
    <property type="protein sequence ID" value="AAL28623.1"/>
    <property type="molecule type" value="mRNA"/>
</dbReference>
<dbReference type="AlphaFoldDB" id="Q95RW9"/>
<dbReference type="GO" id="GO:0008270">
    <property type="term" value="F:zinc ion binding"/>
    <property type="evidence" value="ECO:0007669"/>
    <property type="project" value="UniProtKB-KW"/>
</dbReference>